<dbReference type="Pfam" id="PF04828">
    <property type="entry name" value="GFA"/>
    <property type="match status" value="1"/>
</dbReference>
<proteinExistence type="inferred from homology"/>
<keyword evidence="2" id="KW-0479">Metal-binding</keyword>
<dbReference type="AlphaFoldDB" id="A0A1I7DAE6"/>
<evidence type="ECO:0000259" key="5">
    <source>
        <dbReference type="PROSITE" id="PS51891"/>
    </source>
</evidence>
<evidence type="ECO:0000256" key="4">
    <source>
        <dbReference type="ARBA" id="ARBA00023239"/>
    </source>
</evidence>
<dbReference type="PANTHER" id="PTHR33337">
    <property type="entry name" value="GFA DOMAIN-CONTAINING PROTEIN"/>
    <property type="match status" value="1"/>
</dbReference>
<evidence type="ECO:0000313" key="6">
    <source>
        <dbReference type="EMBL" id="SFU08702.1"/>
    </source>
</evidence>
<name>A0A1I7DAE6_9HYPH</name>
<dbReference type="GO" id="GO:0016846">
    <property type="term" value="F:carbon-sulfur lyase activity"/>
    <property type="evidence" value="ECO:0007669"/>
    <property type="project" value="InterPro"/>
</dbReference>
<evidence type="ECO:0000256" key="2">
    <source>
        <dbReference type="ARBA" id="ARBA00022723"/>
    </source>
</evidence>
<dbReference type="InterPro" id="IPR011057">
    <property type="entry name" value="Mss4-like_sf"/>
</dbReference>
<dbReference type="GO" id="GO:0046872">
    <property type="term" value="F:metal ion binding"/>
    <property type="evidence" value="ECO:0007669"/>
    <property type="project" value="UniProtKB-KW"/>
</dbReference>
<accession>A0A1I7DAE6</accession>
<dbReference type="Proteomes" id="UP000183371">
    <property type="component" value="Unassembled WGS sequence"/>
</dbReference>
<reference evidence="7" key="1">
    <citation type="submission" date="2016-10" db="EMBL/GenBank/DDBJ databases">
        <authorList>
            <person name="Varghese N."/>
            <person name="Submissions S."/>
        </authorList>
    </citation>
    <scope>NUCLEOTIDE SEQUENCE [LARGE SCALE GENOMIC DNA]</scope>
    <source>
        <strain evidence="7">DSM 17465</strain>
    </source>
</reference>
<comment type="similarity">
    <text evidence="1">Belongs to the Gfa family.</text>
</comment>
<dbReference type="InterPro" id="IPR006913">
    <property type="entry name" value="CENP-V/GFA"/>
</dbReference>
<keyword evidence="7" id="KW-1185">Reference proteome</keyword>
<gene>
    <name evidence="6" type="ORF">SAMN05444141_10868</name>
</gene>
<dbReference type="SUPFAM" id="SSF51316">
    <property type="entry name" value="Mss4-like"/>
    <property type="match status" value="1"/>
</dbReference>
<evidence type="ECO:0000256" key="1">
    <source>
        <dbReference type="ARBA" id="ARBA00005495"/>
    </source>
</evidence>
<keyword evidence="4" id="KW-0456">Lyase</keyword>
<dbReference type="PROSITE" id="PS51891">
    <property type="entry name" value="CENP_V_GFA"/>
    <property type="match status" value="1"/>
</dbReference>
<evidence type="ECO:0000313" key="7">
    <source>
        <dbReference type="Proteomes" id="UP000183371"/>
    </source>
</evidence>
<organism evidence="6 7">
    <name type="scientific">Pseudovibrio denitrificans</name>
    <dbReference type="NCBI Taxonomy" id="258256"/>
    <lineage>
        <taxon>Bacteria</taxon>
        <taxon>Pseudomonadati</taxon>
        <taxon>Pseudomonadota</taxon>
        <taxon>Alphaproteobacteria</taxon>
        <taxon>Hyphomicrobiales</taxon>
        <taxon>Stappiaceae</taxon>
        <taxon>Pseudovibrio</taxon>
    </lineage>
</organism>
<protein>
    <submittedName>
        <fullName evidence="6">Uncharacterized conserved protein</fullName>
    </submittedName>
</protein>
<dbReference type="EMBL" id="FPBD01000008">
    <property type="protein sequence ID" value="SFU08702.1"/>
    <property type="molecule type" value="Genomic_DNA"/>
</dbReference>
<dbReference type="Gene3D" id="3.90.1590.10">
    <property type="entry name" value="glutathione-dependent formaldehyde- activating enzyme (gfa)"/>
    <property type="match status" value="1"/>
</dbReference>
<evidence type="ECO:0000256" key="3">
    <source>
        <dbReference type="ARBA" id="ARBA00022833"/>
    </source>
</evidence>
<sequence length="191" mass="21199">MQSAAQRKQTPKTQLCINDTTDGGAKAPPFFYALQLRRRAAKVRLHSISLPLKAIIMRETHKGSCLCGTVQFEIQATFKKFFFCHCSHCRKGTGSAHGSNLFAFDADFTCSTGEEAIKSYNVPSSRHRRSFCESCGSPVPTYDRENSFIVVPAGSLDTPVLAEPTAHIFMGSKANWDEKLEDVTKFDELPK</sequence>
<feature type="domain" description="CENP-V/GFA" evidence="5">
    <location>
        <begin position="61"/>
        <end position="177"/>
    </location>
</feature>
<keyword evidence="3" id="KW-0862">Zinc</keyword>
<dbReference type="PANTHER" id="PTHR33337:SF40">
    <property type="entry name" value="CENP-V_GFA DOMAIN-CONTAINING PROTEIN-RELATED"/>
    <property type="match status" value="1"/>
</dbReference>